<gene>
    <name evidence="2" type="ORF">ODALV1_LOCUS28006</name>
</gene>
<feature type="compositionally biased region" description="Polar residues" evidence="1">
    <location>
        <begin position="40"/>
        <end position="51"/>
    </location>
</feature>
<keyword evidence="3" id="KW-1185">Reference proteome</keyword>
<evidence type="ECO:0000256" key="1">
    <source>
        <dbReference type="SAM" id="MobiDB-lite"/>
    </source>
</evidence>
<feature type="region of interest" description="Disordered" evidence="1">
    <location>
        <begin position="139"/>
        <end position="162"/>
    </location>
</feature>
<evidence type="ECO:0000313" key="3">
    <source>
        <dbReference type="Proteomes" id="UP001642540"/>
    </source>
</evidence>
<proteinExistence type="predicted"/>
<feature type="region of interest" description="Disordered" evidence="1">
    <location>
        <begin position="1"/>
        <end position="75"/>
    </location>
</feature>
<comment type="caution">
    <text evidence="2">The sequence shown here is derived from an EMBL/GenBank/DDBJ whole genome shotgun (WGS) entry which is preliminary data.</text>
</comment>
<dbReference type="Proteomes" id="UP001642540">
    <property type="component" value="Unassembled WGS sequence"/>
</dbReference>
<protein>
    <submittedName>
        <fullName evidence="2">Uncharacterized protein</fullName>
    </submittedName>
</protein>
<organism evidence="2 3">
    <name type="scientific">Orchesella dallaii</name>
    <dbReference type="NCBI Taxonomy" id="48710"/>
    <lineage>
        <taxon>Eukaryota</taxon>
        <taxon>Metazoa</taxon>
        <taxon>Ecdysozoa</taxon>
        <taxon>Arthropoda</taxon>
        <taxon>Hexapoda</taxon>
        <taxon>Collembola</taxon>
        <taxon>Entomobryomorpha</taxon>
        <taxon>Entomobryoidea</taxon>
        <taxon>Orchesellidae</taxon>
        <taxon>Orchesellinae</taxon>
        <taxon>Orchesella</taxon>
    </lineage>
</organism>
<dbReference type="EMBL" id="CAXLJM020000130">
    <property type="protein sequence ID" value="CAL8139808.1"/>
    <property type="molecule type" value="Genomic_DNA"/>
</dbReference>
<sequence length="162" mass="17773">MDALTLSKAVEVSRQSETVKRGHHVLKGDSPRSVDPVENPQENNSRPQNQGGRARPGKRQNQTQVEGEDSHKKARGALTVVWRDISLGMPMNVQLAQLLVIGARSKGTTQACAGKNFKLDPGADVSIIPCDVWKQKFPRKKLEQPMSRLSGPDGSRLETVEV</sequence>
<accession>A0ABP1S031</accession>
<name>A0ABP1S031_9HEXA</name>
<evidence type="ECO:0000313" key="2">
    <source>
        <dbReference type="EMBL" id="CAL8139808.1"/>
    </source>
</evidence>
<reference evidence="2 3" key="1">
    <citation type="submission" date="2024-08" db="EMBL/GenBank/DDBJ databases">
        <authorList>
            <person name="Cucini C."/>
            <person name="Frati F."/>
        </authorList>
    </citation>
    <scope>NUCLEOTIDE SEQUENCE [LARGE SCALE GENOMIC DNA]</scope>
</reference>